<evidence type="ECO:0000313" key="3">
    <source>
        <dbReference type="Proteomes" id="UP000019678"/>
    </source>
</evidence>
<protein>
    <submittedName>
        <fullName evidence="2">Uncharacterized protein</fullName>
    </submittedName>
</protein>
<dbReference type="Proteomes" id="UP000019678">
    <property type="component" value="Unassembled WGS sequence"/>
</dbReference>
<sequence length="73" mass="7954">MRRGAGITGERHASRDLGQPAGPRDGSSWRRGWILLEEAPESPRRPLRRATSAYPEGEMGLGGGRCRPGGRSR</sequence>
<proteinExistence type="predicted"/>
<organism evidence="2 3">
    <name type="scientific">Chondromyces apiculatus DSM 436</name>
    <dbReference type="NCBI Taxonomy" id="1192034"/>
    <lineage>
        <taxon>Bacteria</taxon>
        <taxon>Pseudomonadati</taxon>
        <taxon>Myxococcota</taxon>
        <taxon>Polyangia</taxon>
        <taxon>Polyangiales</taxon>
        <taxon>Polyangiaceae</taxon>
        <taxon>Chondromyces</taxon>
    </lineage>
</organism>
<feature type="region of interest" description="Disordered" evidence="1">
    <location>
        <begin position="1"/>
        <end position="73"/>
    </location>
</feature>
<evidence type="ECO:0000256" key="1">
    <source>
        <dbReference type="SAM" id="MobiDB-lite"/>
    </source>
</evidence>
<accession>A0A017T8F0</accession>
<name>A0A017T8F0_9BACT</name>
<dbReference type="AlphaFoldDB" id="A0A017T8F0"/>
<keyword evidence="3" id="KW-1185">Reference proteome</keyword>
<comment type="caution">
    <text evidence="2">The sequence shown here is derived from an EMBL/GenBank/DDBJ whole genome shotgun (WGS) entry which is preliminary data.</text>
</comment>
<gene>
    <name evidence="2" type="ORF">CAP_3242</name>
</gene>
<reference evidence="2 3" key="1">
    <citation type="submission" date="2013-05" db="EMBL/GenBank/DDBJ databases">
        <title>Genome assembly of Chondromyces apiculatus DSM 436.</title>
        <authorList>
            <person name="Sharma G."/>
            <person name="Khatri I."/>
            <person name="Kaur C."/>
            <person name="Mayilraj S."/>
            <person name="Subramanian S."/>
        </authorList>
    </citation>
    <scope>NUCLEOTIDE SEQUENCE [LARGE SCALE GENOMIC DNA]</scope>
    <source>
        <strain evidence="2 3">DSM 436</strain>
    </source>
</reference>
<dbReference type="EMBL" id="ASRX01000023">
    <property type="protein sequence ID" value="EYF05514.1"/>
    <property type="molecule type" value="Genomic_DNA"/>
</dbReference>
<evidence type="ECO:0000313" key="2">
    <source>
        <dbReference type="EMBL" id="EYF05514.1"/>
    </source>
</evidence>